<dbReference type="EMBL" id="HBII01040909">
    <property type="protein sequence ID" value="CAE0358191.1"/>
    <property type="molecule type" value="Transcribed_RNA"/>
</dbReference>
<dbReference type="PROSITE" id="PS51032">
    <property type="entry name" value="AP2_ERF"/>
    <property type="match status" value="1"/>
</dbReference>
<gene>
    <name evidence="7" type="ORF">EHAR0213_LOCUS17113</name>
</gene>
<feature type="domain" description="AP2/ERF" evidence="6">
    <location>
        <begin position="69"/>
        <end position="131"/>
    </location>
</feature>
<protein>
    <recommendedName>
        <fullName evidence="6">AP2/ERF domain-containing protein</fullName>
    </recommendedName>
</protein>
<evidence type="ECO:0000256" key="2">
    <source>
        <dbReference type="ARBA" id="ARBA00023015"/>
    </source>
</evidence>
<dbReference type="GO" id="GO:0003677">
    <property type="term" value="F:DNA binding"/>
    <property type="evidence" value="ECO:0007669"/>
    <property type="project" value="UniProtKB-KW"/>
</dbReference>
<evidence type="ECO:0000256" key="5">
    <source>
        <dbReference type="ARBA" id="ARBA00023242"/>
    </source>
</evidence>
<evidence type="ECO:0000256" key="4">
    <source>
        <dbReference type="ARBA" id="ARBA00023163"/>
    </source>
</evidence>
<proteinExistence type="predicted"/>
<sequence length="152" mass="17371">MSKDPSSIKDIDSMLALNKNKRRHRLLDDHDFSQKAAELIRRIEKMNNPDKFLIKGKKKAASKPGPVSRTRSAYIGVTRSSDYWQALITLKNRRSKRKTYIGSYKSELSAAKAFDLYSILLHSLSAKTNFSYSVSSLLQLLRDFRRSQSASI</sequence>
<keyword evidence="2" id="KW-0805">Transcription regulation</keyword>
<dbReference type="Gene3D" id="3.30.730.10">
    <property type="entry name" value="AP2/ERF domain"/>
    <property type="match status" value="1"/>
</dbReference>
<evidence type="ECO:0000259" key="6">
    <source>
        <dbReference type="PROSITE" id="PS51032"/>
    </source>
</evidence>
<dbReference type="AlphaFoldDB" id="A0A7S3JNR4"/>
<keyword evidence="4" id="KW-0804">Transcription</keyword>
<evidence type="ECO:0000256" key="3">
    <source>
        <dbReference type="ARBA" id="ARBA00023125"/>
    </source>
</evidence>
<evidence type="ECO:0000256" key="1">
    <source>
        <dbReference type="ARBA" id="ARBA00004123"/>
    </source>
</evidence>
<dbReference type="GO" id="GO:0005634">
    <property type="term" value="C:nucleus"/>
    <property type="evidence" value="ECO:0007669"/>
    <property type="project" value="UniProtKB-SubCell"/>
</dbReference>
<organism evidence="7">
    <name type="scientific">Euplotes harpa</name>
    <dbReference type="NCBI Taxonomy" id="151035"/>
    <lineage>
        <taxon>Eukaryota</taxon>
        <taxon>Sar</taxon>
        <taxon>Alveolata</taxon>
        <taxon>Ciliophora</taxon>
        <taxon>Intramacronucleata</taxon>
        <taxon>Spirotrichea</taxon>
        <taxon>Hypotrichia</taxon>
        <taxon>Euplotida</taxon>
        <taxon>Euplotidae</taxon>
        <taxon>Euplotes</taxon>
    </lineage>
</organism>
<dbReference type="SUPFAM" id="SSF54171">
    <property type="entry name" value="DNA-binding domain"/>
    <property type="match status" value="1"/>
</dbReference>
<name>A0A7S3JNR4_9SPIT</name>
<keyword evidence="3" id="KW-0238">DNA-binding</keyword>
<evidence type="ECO:0000313" key="7">
    <source>
        <dbReference type="EMBL" id="CAE0358191.1"/>
    </source>
</evidence>
<dbReference type="InterPro" id="IPR036955">
    <property type="entry name" value="AP2/ERF_dom_sf"/>
</dbReference>
<dbReference type="GO" id="GO:0003700">
    <property type="term" value="F:DNA-binding transcription factor activity"/>
    <property type="evidence" value="ECO:0007669"/>
    <property type="project" value="InterPro"/>
</dbReference>
<comment type="subcellular location">
    <subcellularLocation>
        <location evidence="1">Nucleus</location>
    </subcellularLocation>
</comment>
<accession>A0A7S3JNR4</accession>
<reference evidence="7" key="1">
    <citation type="submission" date="2021-01" db="EMBL/GenBank/DDBJ databases">
        <authorList>
            <person name="Corre E."/>
            <person name="Pelletier E."/>
            <person name="Niang G."/>
            <person name="Scheremetjew M."/>
            <person name="Finn R."/>
            <person name="Kale V."/>
            <person name="Holt S."/>
            <person name="Cochrane G."/>
            <person name="Meng A."/>
            <person name="Brown T."/>
            <person name="Cohen L."/>
        </authorList>
    </citation>
    <scope>NUCLEOTIDE SEQUENCE</scope>
    <source>
        <strain evidence="7">FSP1.4</strain>
    </source>
</reference>
<dbReference type="InterPro" id="IPR001471">
    <property type="entry name" value="AP2/ERF_dom"/>
</dbReference>
<dbReference type="InterPro" id="IPR016177">
    <property type="entry name" value="DNA-bd_dom_sf"/>
</dbReference>
<keyword evidence="5" id="KW-0539">Nucleus</keyword>